<name>A0A3B0UHC4_9ZZZZ</name>
<accession>A0A3B0UHC4</accession>
<dbReference type="AlphaFoldDB" id="A0A3B0UHC4"/>
<sequence>RNIEEWNKKAASAFIKYTGVNTDTATALYCTLMIFEILRKKYPDRYNVAVSRLRDK</sequence>
<gene>
    <name evidence="1" type="ORF">MNBD_BACTEROID04-1591</name>
</gene>
<organism evidence="1">
    <name type="scientific">hydrothermal vent metagenome</name>
    <dbReference type="NCBI Taxonomy" id="652676"/>
    <lineage>
        <taxon>unclassified sequences</taxon>
        <taxon>metagenomes</taxon>
        <taxon>ecological metagenomes</taxon>
    </lineage>
</organism>
<protein>
    <submittedName>
        <fullName evidence="1">Uncharacterized protein</fullName>
    </submittedName>
</protein>
<reference evidence="1" key="1">
    <citation type="submission" date="2018-06" db="EMBL/GenBank/DDBJ databases">
        <authorList>
            <person name="Zhirakovskaya E."/>
        </authorList>
    </citation>
    <scope>NUCLEOTIDE SEQUENCE</scope>
</reference>
<feature type="non-terminal residue" evidence="1">
    <location>
        <position position="1"/>
    </location>
</feature>
<evidence type="ECO:0000313" key="1">
    <source>
        <dbReference type="EMBL" id="VAW24707.1"/>
    </source>
</evidence>
<dbReference type="EMBL" id="UOER01000293">
    <property type="protein sequence ID" value="VAW24707.1"/>
    <property type="molecule type" value="Genomic_DNA"/>
</dbReference>
<proteinExistence type="predicted"/>